<reference evidence="2 3" key="1">
    <citation type="journal article" date="2019" name="Sci. Rep.">
        <title>A high-quality genome of Eragrostis curvula grass provides insights into Poaceae evolution and supports new strategies to enhance forage quality.</title>
        <authorList>
            <person name="Carballo J."/>
            <person name="Santos B.A.C.M."/>
            <person name="Zappacosta D."/>
            <person name="Garbus I."/>
            <person name="Selva J.P."/>
            <person name="Gallo C.A."/>
            <person name="Diaz A."/>
            <person name="Albertini E."/>
            <person name="Caccamo M."/>
            <person name="Echenique V."/>
        </authorList>
    </citation>
    <scope>NUCLEOTIDE SEQUENCE [LARGE SCALE GENOMIC DNA]</scope>
    <source>
        <strain evidence="3">cv. Victoria</strain>
        <tissue evidence="2">Leaf</tissue>
    </source>
</reference>
<dbReference type="EMBL" id="RWGY01000026">
    <property type="protein sequence ID" value="TVU22167.1"/>
    <property type="molecule type" value="Genomic_DNA"/>
</dbReference>
<dbReference type="Gramene" id="TVU22167">
    <property type="protein sequence ID" value="TVU22167"/>
    <property type="gene ID" value="EJB05_31849"/>
</dbReference>
<dbReference type="PANTHER" id="PTHR46632">
    <property type="entry name" value="E3 UBIQUITIN-PROTEIN LIGASE SINA-LIKE 4"/>
    <property type="match status" value="1"/>
</dbReference>
<feature type="region of interest" description="Disordered" evidence="1">
    <location>
        <begin position="1"/>
        <end position="67"/>
    </location>
</feature>
<sequence length="215" mass="22572">MSIVFKRKKKRLEEGRSETQKGLGKLEGSRLYQQMENGDGHTSSKKARTEPTGAQVKQETEETEQTGSGALVAVEGAAPRGYVTVALERAALHCPVCTLPFTPLIYQPRRLLAAEGGRVFVVAISAHGGRLAVSVVCVRATAAAGPHYICKMVATGNPGAVTGRLQTAAVEVDLPSCSGTCDAAAAAEAAPLSVPCSMLCGPSKELRLKIRISKQ</sequence>
<accession>A0A5J9UFQ8</accession>
<feature type="compositionally biased region" description="Basic residues" evidence="1">
    <location>
        <begin position="1"/>
        <end position="10"/>
    </location>
</feature>
<evidence type="ECO:0000313" key="2">
    <source>
        <dbReference type="EMBL" id="TVU22167.1"/>
    </source>
</evidence>
<dbReference type="AlphaFoldDB" id="A0A5J9UFQ8"/>
<dbReference type="Proteomes" id="UP000324897">
    <property type="component" value="Unassembled WGS sequence"/>
</dbReference>
<evidence type="ECO:0000313" key="3">
    <source>
        <dbReference type="Proteomes" id="UP000324897"/>
    </source>
</evidence>
<comment type="caution">
    <text evidence="2">The sequence shown here is derived from an EMBL/GenBank/DDBJ whole genome shotgun (WGS) entry which is preliminary data.</text>
</comment>
<dbReference type="PANTHER" id="PTHR46632:SF33">
    <property type="entry name" value="SIAH-TYPE DOMAIN-CONTAINING PROTEIN"/>
    <property type="match status" value="1"/>
</dbReference>
<proteinExistence type="predicted"/>
<dbReference type="InterPro" id="IPR044286">
    <property type="entry name" value="SINL_plant"/>
</dbReference>
<name>A0A5J9UFQ8_9POAL</name>
<organism evidence="2 3">
    <name type="scientific">Eragrostis curvula</name>
    <name type="common">weeping love grass</name>
    <dbReference type="NCBI Taxonomy" id="38414"/>
    <lineage>
        <taxon>Eukaryota</taxon>
        <taxon>Viridiplantae</taxon>
        <taxon>Streptophyta</taxon>
        <taxon>Embryophyta</taxon>
        <taxon>Tracheophyta</taxon>
        <taxon>Spermatophyta</taxon>
        <taxon>Magnoliopsida</taxon>
        <taxon>Liliopsida</taxon>
        <taxon>Poales</taxon>
        <taxon>Poaceae</taxon>
        <taxon>PACMAD clade</taxon>
        <taxon>Chloridoideae</taxon>
        <taxon>Eragrostideae</taxon>
        <taxon>Eragrostidinae</taxon>
        <taxon>Eragrostis</taxon>
    </lineage>
</organism>
<feature type="non-terminal residue" evidence="2">
    <location>
        <position position="1"/>
    </location>
</feature>
<evidence type="ECO:0000256" key="1">
    <source>
        <dbReference type="SAM" id="MobiDB-lite"/>
    </source>
</evidence>
<keyword evidence="3" id="KW-1185">Reference proteome</keyword>
<gene>
    <name evidence="2" type="ORF">EJB05_31849</name>
</gene>
<protein>
    <submittedName>
        <fullName evidence="2">Uncharacterized protein</fullName>
    </submittedName>
</protein>
<dbReference type="OrthoDB" id="605468at2759"/>